<name>A0ABX8TF38_9CAUL</name>
<keyword evidence="1" id="KW-1133">Transmembrane helix</keyword>
<keyword evidence="1" id="KW-0812">Transmembrane</keyword>
<sequence>MMFILRCAAGLALAGLFVAMLGPFQGAEENLGLDDKSAHVIGFFIITACLTLLFPKLGLWRTAFVAIALGAGVEVVQGLTGRSANLYDLLADSIGVALASLTRFVIQRVRPGLVDAG</sequence>
<evidence type="ECO:0000313" key="2">
    <source>
        <dbReference type="EMBL" id="QYC09279.1"/>
    </source>
</evidence>
<accession>A0ABX8TF38</accession>
<protein>
    <submittedName>
        <fullName evidence="2">VanZ family protein</fullName>
    </submittedName>
</protein>
<evidence type="ECO:0000256" key="1">
    <source>
        <dbReference type="SAM" id="Phobius"/>
    </source>
</evidence>
<dbReference type="EMBL" id="CP080034">
    <property type="protein sequence ID" value="QYC09279.1"/>
    <property type="molecule type" value="Genomic_DNA"/>
</dbReference>
<keyword evidence="1" id="KW-0472">Membrane</keyword>
<feature type="transmembrane region" description="Helical" evidence="1">
    <location>
        <begin position="36"/>
        <end position="55"/>
    </location>
</feature>
<dbReference type="NCBIfam" id="NF037970">
    <property type="entry name" value="vanZ_1"/>
    <property type="match status" value="1"/>
</dbReference>
<keyword evidence="3" id="KW-1185">Reference proteome</keyword>
<organism evidence="2 3">
    <name type="scientific">Brevundimonas nasdae</name>
    <dbReference type="NCBI Taxonomy" id="172043"/>
    <lineage>
        <taxon>Bacteria</taxon>
        <taxon>Pseudomonadati</taxon>
        <taxon>Pseudomonadota</taxon>
        <taxon>Alphaproteobacteria</taxon>
        <taxon>Caulobacterales</taxon>
        <taxon>Caulobacteraceae</taxon>
        <taxon>Brevundimonas</taxon>
    </lineage>
</organism>
<dbReference type="RefSeq" id="WP_219354889.1">
    <property type="nucleotide sequence ID" value="NZ_CBFGPT010000005.1"/>
</dbReference>
<evidence type="ECO:0000313" key="3">
    <source>
        <dbReference type="Proteomes" id="UP000824334"/>
    </source>
</evidence>
<reference evidence="2 3" key="1">
    <citation type="submission" date="2021-07" db="EMBL/GenBank/DDBJ databases">
        <title>Isolation and characterization of bacteria from a gold mining with a capacity of golden bioaccumulation.</title>
        <authorList>
            <person name="Yang X.J."/>
        </authorList>
    </citation>
    <scope>NUCLEOTIDE SEQUENCE [LARGE SCALE GENOMIC DNA]</scope>
    <source>
        <strain evidence="2 3">Au29</strain>
    </source>
</reference>
<dbReference type="PANTHER" id="PTHR28008:SF1">
    <property type="entry name" value="DOMAIN PROTEIN, PUTATIVE (AFU_ORTHOLOGUE AFUA_3G10980)-RELATED"/>
    <property type="match status" value="1"/>
</dbReference>
<dbReference type="GeneID" id="94375947"/>
<dbReference type="PANTHER" id="PTHR28008">
    <property type="entry name" value="DOMAIN PROTEIN, PUTATIVE (AFU_ORTHOLOGUE AFUA_3G10980)-RELATED"/>
    <property type="match status" value="1"/>
</dbReference>
<dbReference type="Proteomes" id="UP000824334">
    <property type="component" value="Chromosome"/>
</dbReference>
<proteinExistence type="predicted"/>
<gene>
    <name evidence="2" type="ORF">KWG56_11745</name>
</gene>